<accession>A0A239CWJ8</accession>
<proteinExistence type="predicted"/>
<dbReference type="InterPro" id="IPR007037">
    <property type="entry name" value="SIP_rossman_dom"/>
</dbReference>
<dbReference type="RefSeq" id="WP_203833230.1">
    <property type="nucleotide sequence ID" value="NZ_BOMU01000064.1"/>
</dbReference>
<dbReference type="Pfam" id="PF04954">
    <property type="entry name" value="SIP"/>
    <property type="match status" value="1"/>
</dbReference>
<gene>
    <name evidence="2" type="ORF">SAMN06264365_112133</name>
</gene>
<dbReference type="InterPro" id="IPR039374">
    <property type="entry name" value="SIP_fam"/>
</dbReference>
<dbReference type="GO" id="GO:0016491">
    <property type="term" value="F:oxidoreductase activity"/>
    <property type="evidence" value="ECO:0007669"/>
    <property type="project" value="InterPro"/>
</dbReference>
<dbReference type="PROSITE" id="PS51384">
    <property type="entry name" value="FAD_FR"/>
    <property type="match status" value="1"/>
</dbReference>
<feature type="domain" description="FAD-binding FR-type" evidence="1">
    <location>
        <begin position="7"/>
        <end position="115"/>
    </location>
</feature>
<dbReference type="PANTHER" id="PTHR30157">
    <property type="entry name" value="FERRIC REDUCTASE, NADPH-DEPENDENT"/>
    <property type="match status" value="1"/>
</dbReference>
<dbReference type="SUPFAM" id="SSF63380">
    <property type="entry name" value="Riboflavin synthase domain-like"/>
    <property type="match status" value="1"/>
</dbReference>
<dbReference type="InterPro" id="IPR017927">
    <property type="entry name" value="FAD-bd_FR_type"/>
</dbReference>
<keyword evidence="3" id="KW-1185">Reference proteome</keyword>
<dbReference type="Gene3D" id="2.40.30.10">
    <property type="entry name" value="Translation factors"/>
    <property type="match status" value="1"/>
</dbReference>
<dbReference type="InterPro" id="IPR017938">
    <property type="entry name" value="Riboflavin_synthase-like_b-brl"/>
</dbReference>
<evidence type="ECO:0000313" key="2">
    <source>
        <dbReference type="EMBL" id="SNS24480.1"/>
    </source>
</evidence>
<dbReference type="Gene3D" id="3.40.50.80">
    <property type="entry name" value="Nucleotide-binding domain of ferredoxin-NADP reductase (FNR) module"/>
    <property type="match status" value="1"/>
</dbReference>
<sequence length="234" mass="25039">MPGLLDRMVRRATVSAVTPVTPSMVQIGVSGPALRDLSWAPGQHLNVLPGSPSGLIEALRKGWRSYTIWDYDPRGSLELRVVTHGHDGPGARWAASVQAGDEVAVTPPEGRLVVRPEAPYHLVVGEETGSVAMGAIARAVPVGAPVYGVIEVDTPDDRPEMPRGAELDWAYRNGASAASSPALLGALKALRLPDEPGFAYVAGEARTCQKVRAHLIHDRGWPRGNVRLHAYWTA</sequence>
<dbReference type="EMBL" id="FZNR01000012">
    <property type="protein sequence ID" value="SNS24480.1"/>
    <property type="molecule type" value="Genomic_DNA"/>
</dbReference>
<dbReference type="Proteomes" id="UP000198415">
    <property type="component" value="Unassembled WGS sequence"/>
</dbReference>
<organism evidence="2 3">
    <name type="scientific">Actinoplanes regularis</name>
    <dbReference type="NCBI Taxonomy" id="52697"/>
    <lineage>
        <taxon>Bacteria</taxon>
        <taxon>Bacillati</taxon>
        <taxon>Actinomycetota</taxon>
        <taxon>Actinomycetes</taxon>
        <taxon>Micromonosporales</taxon>
        <taxon>Micromonosporaceae</taxon>
        <taxon>Actinoplanes</taxon>
    </lineage>
</organism>
<protein>
    <submittedName>
        <fullName evidence="2">NADPH-dependent ferric siderophore reductase, contains FAD-binding and SIP domains</fullName>
    </submittedName>
</protein>
<dbReference type="CDD" id="cd06193">
    <property type="entry name" value="siderophore_interacting"/>
    <property type="match status" value="1"/>
</dbReference>
<name>A0A239CWJ8_9ACTN</name>
<dbReference type="InterPro" id="IPR039261">
    <property type="entry name" value="FNR_nucleotide-bd"/>
</dbReference>
<dbReference type="Pfam" id="PF08021">
    <property type="entry name" value="FAD_binding_9"/>
    <property type="match status" value="1"/>
</dbReference>
<dbReference type="InterPro" id="IPR013113">
    <property type="entry name" value="SIP_FAD-bd"/>
</dbReference>
<evidence type="ECO:0000259" key="1">
    <source>
        <dbReference type="PROSITE" id="PS51384"/>
    </source>
</evidence>
<dbReference type="AlphaFoldDB" id="A0A239CWJ8"/>
<evidence type="ECO:0000313" key="3">
    <source>
        <dbReference type="Proteomes" id="UP000198415"/>
    </source>
</evidence>
<reference evidence="2 3" key="1">
    <citation type="submission" date="2017-06" db="EMBL/GenBank/DDBJ databases">
        <authorList>
            <person name="Kim H.J."/>
            <person name="Triplett B.A."/>
        </authorList>
    </citation>
    <scope>NUCLEOTIDE SEQUENCE [LARGE SCALE GENOMIC DNA]</scope>
    <source>
        <strain evidence="2 3">DSM 43151</strain>
    </source>
</reference>
<dbReference type="PANTHER" id="PTHR30157:SF0">
    <property type="entry name" value="NADPH-DEPENDENT FERRIC-CHELATE REDUCTASE"/>
    <property type="match status" value="1"/>
</dbReference>